<dbReference type="AlphaFoldDB" id="J5EAD9"/>
<dbReference type="Gene3D" id="1.10.630.10">
    <property type="entry name" value="Cytochrome P450"/>
    <property type="match status" value="1"/>
</dbReference>
<evidence type="ECO:0000256" key="5">
    <source>
        <dbReference type="ARBA" id="ARBA00023002"/>
    </source>
</evidence>
<evidence type="ECO:0000313" key="10">
    <source>
        <dbReference type="Proteomes" id="UP000006455"/>
    </source>
</evidence>
<comment type="similarity">
    <text evidence="2 8">Belongs to the cytochrome P450 family.</text>
</comment>
<reference evidence="9 10" key="1">
    <citation type="journal article" date="2011" name="J. Bacteriol.">
        <title>Genome sequence of the Mycobacterium colombiense type strain, CECT 3035.</title>
        <authorList>
            <person name="Gonzalez-Perez M."/>
            <person name="Murcia M.I."/>
            <person name="Landsman D."/>
            <person name="Jordan I.K."/>
            <person name="Marino-Ramirez L."/>
        </authorList>
    </citation>
    <scope>NUCLEOTIDE SEQUENCE [LARGE SCALE GENOMIC DNA]</scope>
    <source>
        <strain evidence="9 10">CECT 3035</strain>
    </source>
</reference>
<dbReference type="GO" id="GO:0008395">
    <property type="term" value="F:steroid hydroxylase activity"/>
    <property type="evidence" value="ECO:0007669"/>
    <property type="project" value="TreeGrafter"/>
</dbReference>
<dbReference type="PRINTS" id="PR00359">
    <property type="entry name" value="BP450"/>
</dbReference>
<dbReference type="InterPro" id="IPR036396">
    <property type="entry name" value="Cyt_P450_sf"/>
</dbReference>
<dbReference type="OrthoDB" id="3213397at2"/>
<name>J5EAD9_9MYCO</name>
<dbReference type="SUPFAM" id="SSF48264">
    <property type="entry name" value="Cytochrome P450"/>
    <property type="match status" value="1"/>
</dbReference>
<comment type="caution">
    <text evidence="9">The sequence shown here is derived from an EMBL/GenBank/DDBJ whole genome shotgun (WGS) entry which is preliminary data.</text>
</comment>
<evidence type="ECO:0000256" key="7">
    <source>
        <dbReference type="ARBA" id="ARBA00023033"/>
    </source>
</evidence>
<keyword evidence="3 8" id="KW-0349">Heme</keyword>
<evidence type="ECO:0000313" key="9">
    <source>
        <dbReference type="EMBL" id="EJO87749.1"/>
    </source>
</evidence>
<dbReference type="CDD" id="cd11078">
    <property type="entry name" value="CYP130-like"/>
    <property type="match status" value="1"/>
</dbReference>
<evidence type="ECO:0000256" key="6">
    <source>
        <dbReference type="ARBA" id="ARBA00023004"/>
    </source>
</evidence>
<dbReference type="STRING" id="1041522.GCA_002105755_02557"/>
<accession>J5EAD9</accession>
<dbReference type="GO" id="GO:0020037">
    <property type="term" value="F:heme binding"/>
    <property type="evidence" value="ECO:0007669"/>
    <property type="project" value="InterPro"/>
</dbReference>
<comment type="cofactor">
    <cofactor evidence="1">
        <name>heme</name>
        <dbReference type="ChEBI" id="CHEBI:30413"/>
    </cofactor>
</comment>
<keyword evidence="6 8" id="KW-0408">Iron</keyword>
<dbReference type="GO" id="GO:0036199">
    <property type="term" value="F:cholest-4-en-3-one 26-monooxygenase activity"/>
    <property type="evidence" value="ECO:0007669"/>
    <property type="project" value="TreeGrafter"/>
</dbReference>
<dbReference type="GO" id="GO:0005506">
    <property type="term" value="F:iron ion binding"/>
    <property type="evidence" value="ECO:0007669"/>
    <property type="project" value="InterPro"/>
</dbReference>
<dbReference type="InterPro" id="IPR002397">
    <property type="entry name" value="Cyt_P450_B"/>
</dbReference>
<proteinExistence type="inferred from homology"/>
<dbReference type="Pfam" id="PF00067">
    <property type="entry name" value="p450"/>
    <property type="match status" value="1"/>
</dbReference>
<evidence type="ECO:0000256" key="2">
    <source>
        <dbReference type="ARBA" id="ARBA00010617"/>
    </source>
</evidence>
<dbReference type="eggNOG" id="COG2124">
    <property type="taxonomic scope" value="Bacteria"/>
</dbReference>
<organism evidence="9 10">
    <name type="scientific">Mycobacterium colombiense CECT 3035</name>
    <dbReference type="NCBI Taxonomy" id="1041522"/>
    <lineage>
        <taxon>Bacteria</taxon>
        <taxon>Bacillati</taxon>
        <taxon>Actinomycetota</taxon>
        <taxon>Actinomycetes</taxon>
        <taxon>Mycobacteriales</taxon>
        <taxon>Mycobacteriaceae</taxon>
        <taxon>Mycobacterium</taxon>
        <taxon>Mycobacterium avium complex (MAC)</taxon>
    </lineage>
</organism>
<evidence type="ECO:0000256" key="8">
    <source>
        <dbReference type="RuleBase" id="RU000461"/>
    </source>
</evidence>
<evidence type="ECO:0000256" key="4">
    <source>
        <dbReference type="ARBA" id="ARBA00022723"/>
    </source>
</evidence>
<gene>
    <name evidence="9" type="ORF">MCOL_V217313</name>
</gene>
<keyword evidence="7 8" id="KW-0503">Monooxygenase</keyword>
<dbReference type="PROSITE" id="PS00086">
    <property type="entry name" value="CYTOCHROME_P450"/>
    <property type="match status" value="1"/>
</dbReference>
<dbReference type="GeneID" id="31528826"/>
<keyword evidence="5 8" id="KW-0560">Oxidoreductase</keyword>
<dbReference type="FunFam" id="1.10.630.10:FF:000018">
    <property type="entry name" value="Cytochrome P450 monooxygenase"/>
    <property type="match status" value="1"/>
</dbReference>
<evidence type="ECO:0000256" key="3">
    <source>
        <dbReference type="ARBA" id="ARBA00022617"/>
    </source>
</evidence>
<dbReference type="RefSeq" id="WP_007773756.1">
    <property type="nucleotide sequence ID" value="NZ_AFVW02000005.1"/>
</dbReference>
<dbReference type="EMBL" id="AFVW02000005">
    <property type="protein sequence ID" value="EJO87749.1"/>
    <property type="molecule type" value="Genomic_DNA"/>
</dbReference>
<protein>
    <submittedName>
        <fullName evidence="9">Cytochrome P450</fullName>
    </submittedName>
</protein>
<keyword evidence="4 8" id="KW-0479">Metal-binding</keyword>
<dbReference type="GO" id="GO:0006707">
    <property type="term" value="P:cholesterol catabolic process"/>
    <property type="evidence" value="ECO:0007669"/>
    <property type="project" value="TreeGrafter"/>
</dbReference>
<dbReference type="Proteomes" id="UP000006455">
    <property type="component" value="Unassembled WGS sequence"/>
</dbReference>
<evidence type="ECO:0000256" key="1">
    <source>
        <dbReference type="ARBA" id="ARBA00001971"/>
    </source>
</evidence>
<dbReference type="InterPro" id="IPR017972">
    <property type="entry name" value="Cyt_P450_CS"/>
</dbReference>
<dbReference type="PANTHER" id="PTHR46696">
    <property type="entry name" value="P450, PUTATIVE (EUROFUNG)-RELATED"/>
    <property type="match status" value="1"/>
</dbReference>
<dbReference type="PANTHER" id="PTHR46696:SF4">
    <property type="entry name" value="BIOTIN BIOSYNTHESIS CYTOCHROME P450"/>
    <property type="match status" value="1"/>
</dbReference>
<dbReference type="InterPro" id="IPR001128">
    <property type="entry name" value="Cyt_P450"/>
</dbReference>
<sequence length="413" mass="44999">MAAVVSHEAPVKFQLATADTWPNPWPMYRALRDHDPVHHVIPAKHPEDDYYVLSRHADVWAAARDHETYSSAQGLTVNYGDLEMIGLQENPPFVMQDPPVHTQFRKLVSRGFTPRQVEAVEPKVREFVVERIEGLRSNGGGDIVAELFKPLPSMVVAHYLGVPEEDWAQFDGWTQAIVAANTAEGGVAGALETVGDAVGSMMAYFTALIERRRTEPEDDTISHLVAAGVGADGDVAGTLSILAFTFTMVTGGNDTVTGMLGGSMPLLHQRPDQRRLLVNDPGRVPDAVEELLRMTSPVQGLARTTTRDVTVGETTIPAGRRVLLLYGSANRDERQYGSDAGELDLTRCPRNILTFSHGAHHCLGAAAARMQSCVALTELMARCPDFDVDESGIVWAGGSYVRRPLSVPIRVKS</sequence>